<dbReference type="GO" id="GO:0050660">
    <property type="term" value="F:flavin adenine dinucleotide binding"/>
    <property type="evidence" value="ECO:0007669"/>
    <property type="project" value="InterPro"/>
</dbReference>
<organism evidence="8 9">
    <name type="scientific">Aspergillus glaucus CBS 516.65</name>
    <dbReference type="NCBI Taxonomy" id="1160497"/>
    <lineage>
        <taxon>Eukaryota</taxon>
        <taxon>Fungi</taxon>
        <taxon>Dikarya</taxon>
        <taxon>Ascomycota</taxon>
        <taxon>Pezizomycotina</taxon>
        <taxon>Eurotiomycetes</taxon>
        <taxon>Eurotiomycetidae</taxon>
        <taxon>Eurotiales</taxon>
        <taxon>Aspergillaceae</taxon>
        <taxon>Aspergillus</taxon>
        <taxon>Aspergillus subgen. Aspergillus</taxon>
    </lineage>
</organism>
<dbReference type="STRING" id="1160497.A0A1L9VCF6"/>
<evidence type="ECO:0000313" key="9">
    <source>
        <dbReference type="Proteomes" id="UP000184300"/>
    </source>
</evidence>
<dbReference type="InterPro" id="IPR020946">
    <property type="entry name" value="Flavin_mOase-like"/>
</dbReference>
<dbReference type="RefSeq" id="XP_022398306.1">
    <property type="nucleotide sequence ID" value="XM_022549835.1"/>
</dbReference>
<keyword evidence="6" id="KW-0560">Oxidoreductase</keyword>
<dbReference type="OrthoDB" id="66881at2759"/>
<dbReference type="PANTHER" id="PTHR43098">
    <property type="entry name" value="L-ORNITHINE N(5)-MONOOXYGENASE-RELATED"/>
    <property type="match status" value="1"/>
</dbReference>
<dbReference type="VEuPathDB" id="FungiDB:ASPGLDRAFT_76160"/>
<keyword evidence="4" id="KW-0274">FAD</keyword>
<evidence type="ECO:0000313" key="8">
    <source>
        <dbReference type="EMBL" id="OJJ81608.1"/>
    </source>
</evidence>
<sequence>MFSLVRSVFFSNCTVNHSATIATFSSEINRRSMWIRRLGVPALTTRVVLVIRGGFSGVWALHDRTSECTGLRSPPPGLGGVWYSNRYPGVRADNPQPESFPAQAEILSYFEYVDSRWKISQHYTFSTSVTGAFWDAPSHRRNVLLSDGQVLLTRWLVCAVGIASFPSLPGVTGMDQFKGEVYHMAEWPDSDIDWKDKRVVVIGTGASAPQVIQKLVPQVQQLTVYQRSSMVGFPKAKDPDEREWADKEHAKKVTRECNTYHSTFPFVFQSDRTMEVPGKDRYALYAKLIEEGNWSLLLATFEDSVYNLEANSEMYRFWAKEMRERVNDLRLKDLLIPLESSYPIGMKRPCLESGYYEVFNQQNVELVDVSATPVEEATETGIFTSNTHRPFDYIIWATGFQARTSTLTHMNIQGKNDLTFESAWDQGVRTHLGMATHGFPNLFYLYGPKSATLRVNAPAVIKAQVEWLSRALINMKEYSITSCQPTREAETIWWNKTADPWYRTVYPRAQFWETRGADGKRDEPS</sequence>
<dbReference type="Gene3D" id="3.50.50.60">
    <property type="entry name" value="FAD/NAD(P)-binding domain"/>
    <property type="match status" value="2"/>
</dbReference>
<evidence type="ECO:0000256" key="4">
    <source>
        <dbReference type="ARBA" id="ARBA00022827"/>
    </source>
</evidence>
<reference evidence="9" key="1">
    <citation type="journal article" date="2017" name="Genome Biol.">
        <title>Comparative genomics reveals high biological diversity and specific adaptations in the industrially and medically important fungal genus Aspergillus.</title>
        <authorList>
            <person name="de Vries R.P."/>
            <person name="Riley R."/>
            <person name="Wiebenga A."/>
            <person name="Aguilar-Osorio G."/>
            <person name="Amillis S."/>
            <person name="Uchima C.A."/>
            <person name="Anderluh G."/>
            <person name="Asadollahi M."/>
            <person name="Askin M."/>
            <person name="Barry K."/>
            <person name="Battaglia E."/>
            <person name="Bayram O."/>
            <person name="Benocci T."/>
            <person name="Braus-Stromeyer S.A."/>
            <person name="Caldana C."/>
            <person name="Canovas D."/>
            <person name="Cerqueira G.C."/>
            <person name="Chen F."/>
            <person name="Chen W."/>
            <person name="Choi C."/>
            <person name="Clum A."/>
            <person name="Dos Santos R.A."/>
            <person name="Damasio A.R."/>
            <person name="Diallinas G."/>
            <person name="Emri T."/>
            <person name="Fekete E."/>
            <person name="Flipphi M."/>
            <person name="Freyberg S."/>
            <person name="Gallo A."/>
            <person name="Gournas C."/>
            <person name="Habgood R."/>
            <person name="Hainaut M."/>
            <person name="Harispe M.L."/>
            <person name="Henrissat B."/>
            <person name="Hilden K.S."/>
            <person name="Hope R."/>
            <person name="Hossain A."/>
            <person name="Karabika E."/>
            <person name="Karaffa L."/>
            <person name="Karanyi Z."/>
            <person name="Krasevec N."/>
            <person name="Kuo A."/>
            <person name="Kusch H."/>
            <person name="LaButti K."/>
            <person name="Lagendijk E.L."/>
            <person name="Lapidus A."/>
            <person name="Levasseur A."/>
            <person name="Lindquist E."/>
            <person name="Lipzen A."/>
            <person name="Logrieco A.F."/>
            <person name="MacCabe A."/>
            <person name="Maekelae M.R."/>
            <person name="Malavazi I."/>
            <person name="Melin P."/>
            <person name="Meyer V."/>
            <person name="Mielnichuk N."/>
            <person name="Miskei M."/>
            <person name="Molnar A.P."/>
            <person name="Mule G."/>
            <person name="Ngan C.Y."/>
            <person name="Orejas M."/>
            <person name="Orosz E."/>
            <person name="Ouedraogo J.P."/>
            <person name="Overkamp K.M."/>
            <person name="Park H.-S."/>
            <person name="Perrone G."/>
            <person name="Piumi F."/>
            <person name="Punt P.J."/>
            <person name="Ram A.F."/>
            <person name="Ramon A."/>
            <person name="Rauscher S."/>
            <person name="Record E."/>
            <person name="Riano-Pachon D.M."/>
            <person name="Robert V."/>
            <person name="Roehrig J."/>
            <person name="Ruller R."/>
            <person name="Salamov A."/>
            <person name="Salih N.S."/>
            <person name="Samson R.A."/>
            <person name="Sandor E."/>
            <person name="Sanguinetti M."/>
            <person name="Schuetze T."/>
            <person name="Sepcic K."/>
            <person name="Shelest E."/>
            <person name="Sherlock G."/>
            <person name="Sophianopoulou V."/>
            <person name="Squina F.M."/>
            <person name="Sun H."/>
            <person name="Susca A."/>
            <person name="Todd R.B."/>
            <person name="Tsang A."/>
            <person name="Unkles S.E."/>
            <person name="van de Wiele N."/>
            <person name="van Rossen-Uffink D."/>
            <person name="Oliveira J.V."/>
            <person name="Vesth T.C."/>
            <person name="Visser J."/>
            <person name="Yu J.-H."/>
            <person name="Zhou M."/>
            <person name="Andersen M.R."/>
            <person name="Archer D.B."/>
            <person name="Baker S.E."/>
            <person name="Benoit I."/>
            <person name="Brakhage A.A."/>
            <person name="Braus G.H."/>
            <person name="Fischer R."/>
            <person name="Frisvad J.C."/>
            <person name="Goldman G.H."/>
            <person name="Houbraken J."/>
            <person name="Oakley B."/>
            <person name="Pocsi I."/>
            <person name="Scazzocchio C."/>
            <person name="Seiboth B."/>
            <person name="vanKuyk P.A."/>
            <person name="Wortman J."/>
            <person name="Dyer P.S."/>
            <person name="Grigoriev I.V."/>
        </authorList>
    </citation>
    <scope>NUCLEOTIDE SEQUENCE [LARGE SCALE GENOMIC DNA]</scope>
    <source>
        <strain evidence="9">CBS 516.65</strain>
    </source>
</reference>
<evidence type="ECO:0000256" key="7">
    <source>
        <dbReference type="ARBA" id="ARBA00023033"/>
    </source>
</evidence>
<evidence type="ECO:0000256" key="2">
    <source>
        <dbReference type="ARBA" id="ARBA00010139"/>
    </source>
</evidence>
<comment type="similarity">
    <text evidence="2">Belongs to the FAD-binding monooxygenase family.</text>
</comment>
<protein>
    <recommendedName>
        <fullName evidence="10">L-ornithine N(5)-oxygenase</fullName>
    </recommendedName>
</protein>
<evidence type="ECO:0008006" key="10">
    <source>
        <dbReference type="Google" id="ProtNLM"/>
    </source>
</evidence>
<gene>
    <name evidence="8" type="ORF">ASPGLDRAFT_76160</name>
</gene>
<keyword evidence="3" id="KW-0285">Flavoprotein</keyword>
<dbReference type="GeneID" id="34466095"/>
<accession>A0A1L9VCF6</accession>
<keyword evidence="7" id="KW-0503">Monooxygenase</keyword>
<dbReference type="GO" id="GO:0004499">
    <property type="term" value="F:N,N-dimethylaniline monooxygenase activity"/>
    <property type="evidence" value="ECO:0007669"/>
    <property type="project" value="InterPro"/>
</dbReference>
<dbReference type="AlphaFoldDB" id="A0A1L9VCF6"/>
<evidence type="ECO:0000256" key="1">
    <source>
        <dbReference type="ARBA" id="ARBA00001974"/>
    </source>
</evidence>
<comment type="cofactor">
    <cofactor evidence="1">
        <name>FAD</name>
        <dbReference type="ChEBI" id="CHEBI:57692"/>
    </cofactor>
</comment>
<evidence type="ECO:0000256" key="3">
    <source>
        <dbReference type="ARBA" id="ARBA00022630"/>
    </source>
</evidence>
<dbReference type="GO" id="GO:0050661">
    <property type="term" value="F:NADP binding"/>
    <property type="evidence" value="ECO:0007669"/>
    <property type="project" value="InterPro"/>
</dbReference>
<dbReference type="InterPro" id="IPR050775">
    <property type="entry name" value="FAD-binding_Monooxygenases"/>
</dbReference>
<dbReference type="PANTHER" id="PTHR43098:SF3">
    <property type="entry name" value="L-ORNITHINE N(5)-MONOOXYGENASE-RELATED"/>
    <property type="match status" value="1"/>
</dbReference>
<evidence type="ECO:0000256" key="6">
    <source>
        <dbReference type="ARBA" id="ARBA00023002"/>
    </source>
</evidence>
<dbReference type="Proteomes" id="UP000184300">
    <property type="component" value="Unassembled WGS sequence"/>
</dbReference>
<keyword evidence="9" id="KW-1185">Reference proteome</keyword>
<dbReference type="SUPFAM" id="SSF51905">
    <property type="entry name" value="FAD/NAD(P)-binding domain"/>
    <property type="match status" value="2"/>
</dbReference>
<keyword evidence="5" id="KW-0521">NADP</keyword>
<dbReference type="Pfam" id="PF00743">
    <property type="entry name" value="FMO-like"/>
    <property type="match status" value="1"/>
</dbReference>
<dbReference type="InterPro" id="IPR036188">
    <property type="entry name" value="FAD/NAD-bd_sf"/>
</dbReference>
<evidence type="ECO:0000256" key="5">
    <source>
        <dbReference type="ARBA" id="ARBA00022857"/>
    </source>
</evidence>
<name>A0A1L9VCF6_ASPGL</name>
<dbReference type="EMBL" id="KV878905">
    <property type="protein sequence ID" value="OJJ81608.1"/>
    <property type="molecule type" value="Genomic_DNA"/>
</dbReference>
<proteinExistence type="inferred from homology"/>